<proteinExistence type="predicted"/>
<reference evidence="2 3" key="1">
    <citation type="submission" date="2024-04" db="EMBL/GenBank/DDBJ databases">
        <title>Human intestinal bacterial collection.</title>
        <authorList>
            <person name="Pauvert C."/>
            <person name="Hitch T.C.A."/>
            <person name="Clavel T."/>
        </authorList>
    </citation>
    <scope>NUCLEOTIDE SEQUENCE [LARGE SCALE GENOMIC DNA]</scope>
    <source>
        <strain evidence="2 3">CLA-AA-H145</strain>
    </source>
</reference>
<evidence type="ECO:0000313" key="2">
    <source>
        <dbReference type="EMBL" id="MEQ2486343.1"/>
    </source>
</evidence>
<protein>
    <submittedName>
        <fullName evidence="2">Outer membrane beta-barrel protein</fullName>
    </submittedName>
</protein>
<evidence type="ECO:0000313" key="3">
    <source>
        <dbReference type="Proteomes" id="UP001487296"/>
    </source>
</evidence>
<feature type="domain" description="Outer membrane protein beta-barrel" evidence="1">
    <location>
        <begin position="571"/>
        <end position="695"/>
    </location>
</feature>
<dbReference type="Proteomes" id="UP001487296">
    <property type="component" value="Unassembled WGS sequence"/>
</dbReference>
<comment type="caution">
    <text evidence="2">The sequence shown here is derived from an EMBL/GenBank/DDBJ whole genome shotgun (WGS) entry which is preliminary data.</text>
</comment>
<dbReference type="EMBL" id="JBBNFP010000011">
    <property type="protein sequence ID" value="MEQ2486343.1"/>
    <property type="molecule type" value="Genomic_DNA"/>
</dbReference>
<name>A0ABV1FPK1_9BACT</name>
<sequence>MGNATVGYGTDHHHEARMFAMRFTPNSHIAMVGNSNDVRGDSYYSSDGNWQEPYGNTAEVTTHEVKVDGMLRDEDKKWKLSDQLSLKAQKRDYLSKTSSTMFLGDDVYSRYLFNNTNKNIKLGFSGTNSYTPSKQFTLDFTPKVSYYHYDNNYTSTSADFNRQLTERYMGEALDSLFGGNLESEYRKILISSLKNQYYGKGNELTAEGKVSSSYRIRNDRLSWSLSGYYNNKKNRSLNNYERVESANDMARFSDMPQRNYRYEGNIGYDYSLDFPALILYISPQYGFKQSYASDSRWHHILDGTEASAWGLDQLYSNRDSISRYIDYSNSYRSQAWNKTNTMGLDFSFYFKREDYKNITLDPSIQFRNVYDRISYTRAQTDTTIRRSRWLMEPSVALRIDANTGNDLEYHWRLNYKLQHQLPSLLYAVNYRDDATPLLVRESGYNLPNTHQHTASFSYERKMIKTQRFFNTSLTYRLWQNMLCQSMRYDMSTGVTTYRPDVIAGNWELSGQARYQMPLDKKRKAWKLTSQTNLNYRNFRDYLNSASATTSLVSSVRRFSASESLQVGYYRNYYSLTVSANVFYNHSESDRFATLNAFDFNYGVNYGMPLVWGIDFYTTLKMYSRRGYSDDKYNTDQFIVNFNLGKDIFKGKARLKFEVFDLLNKMSNYSYNINAQMQQETYTNLLRRYAMVSLTYRFSQKKKHTK</sequence>
<dbReference type="Pfam" id="PF14905">
    <property type="entry name" value="OMP_b-brl_3"/>
    <property type="match status" value="1"/>
</dbReference>
<gene>
    <name evidence="2" type="ORF">AAAT34_04640</name>
</gene>
<organism evidence="2 3">
    <name type="scientific">Hallella faecis</name>
    <dbReference type="NCBI Taxonomy" id="2841596"/>
    <lineage>
        <taxon>Bacteria</taxon>
        <taxon>Pseudomonadati</taxon>
        <taxon>Bacteroidota</taxon>
        <taxon>Bacteroidia</taxon>
        <taxon>Bacteroidales</taxon>
        <taxon>Prevotellaceae</taxon>
        <taxon>Hallella</taxon>
    </lineage>
</organism>
<dbReference type="RefSeq" id="WP_215759411.1">
    <property type="nucleotide sequence ID" value="NZ_JAHKBE010000011.1"/>
</dbReference>
<dbReference type="InterPro" id="IPR041700">
    <property type="entry name" value="OMP_b-brl_3"/>
</dbReference>
<evidence type="ECO:0000259" key="1">
    <source>
        <dbReference type="Pfam" id="PF14905"/>
    </source>
</evidence>
<keyword evidence="3" id="KW-1185">Reference proteome</keyword>
<accession>A0ABV1FPK1</accession>